<feature type="region of interest" description="Disordered" evidence="1">
    <location>
        <begin position="137"/>
        <end position="165"/>
    </location>
</feature>
<organism evidence="2 3">
    <name type="scientific">Pleuronectes platessa</name>
    <name type="common">European plaice</name>
    <dbReference type="NCBI Taxonomy" id="8262"/>
    <lineage>
        <taxon>Eukaryota</taxon>
        <taxon>Metazoa</taxon>
        <taxon>Chordata</taxon>
        <taxon>Craniata</taxon>
        <taxon>Vertebrata</taxon>
        <taxon>Euteleostomi</taxon>
        <taxon>Actinopterygii</taxon>
        <taxon>Neopterygii</taxon>
        <taxon>Teleostei</taxon>
        <taxon>Neoteleostei</taxon>
        <taxon>Acanthomorphata</taxon>
        <taxon>Carangaria</taxon>
        <taxon>Pleuronectiformes</taxon>
        <taxon>Pleuronectoidei</taxon>
        <taxon>Pleuronectidae</taxon>
        <taxon>Pleuronectes</taxon>
    </lineage>
</organism>
<evidence type="ECO:0000313" key="2">
    <source>
        <dbReference type="EMBL" id="CAB1458413.1"/>
    </source>
</evidence>
<feature type="compositionally biased region" description="Basic and acidic residues" evidence="1">
    <location>
        <begin position="152"/>
        <end position="161"/>
    </location>
</feature>
<protein>
    <submittedName>
        <fullName evidence="2">Uncharacterized protein</fullName>
    </submittedName>
</protein>
<dbReference type="EMBL" id="CADEAL010004387">
    <property type="protein sequence ID" value="CAB1458413.1"/>
    <property type="molecule type" value="Genomic_DNA"/>
</dbReference>
<comment type="caution">
    <text evidence="2">The sequence shown here is derived from an EMBL/GenBank/DDBJ whole genome shotgun (WGS) entry which is preliminary data.</text>
</comment>
<proteinExistence type="predicted"/>
<accession>A0A9N7Z7L2</accession>
<dbReference type="AlphaFoldDB" id="A0A9N7Z7L2"/>
<name>A0A9N7Z7L2_PLEPL</name>
<sequence>MAAALLCAAQELHAALRQVSNKRGNSSAAAESSILDEYNLHLYEKKPPLISTSDMCIVLPPLPSPPPPPLDCIGEHNDLRNNSIIYCRPALLHLLRASGKEHNTSHLSPHTILRRQYNQPQPAATSHALIHAIQMLSPPLGQPTRPYTISSREQETRRQKELSPPFPPLLHYGMLLY</sequence>
<gene>
    <name evidence="2" type="ORF">PLEPLA_LOCUS46243</name>
</gene>
<dbReference type="Proteomes" id="UP001153269">
    <property type="component" value="Unassembled WGS sequence"/>
</dbReference>
<keyword evidence="3" id="KW-1185">Reference proteome</keyword>
<evidence type="ECO:0000313" key="3">
    <source>
        <dbReference type="Proteomes" id="UP001153269"/>
    </source>
</evidence>
<evidence type="ECO:0000256" key="1">
    <source>
        <dbReference type="SAM" id="MobiDB-lite"/>
    </source>
</evidence>
<reference evidence="2" key="1">
    <citation type="submission" date="2020-03" db="EMBL/GenBank/DDBJ databases">
        <authorList>
            <person name="Weist P."/>
        </authorList>
    </citation>
    <scope>NUCLEOTIDE SEQUENCE</scope>
</reference>